<organism evidence="3 4">
    <name type="scientific">Lophiostoma macrostomum CBS 122681</name>
    <dbReference type="NCBI Taxonomy" id="1314788"/>
    <lineage>
        <taxon>Eukaryota</taxon>
        <taxon>Fungi</taxon>
        <taxon>Dikarya</taxon>
        <taxon>Ascomycota</taxon>
        <taxon>Pezizomycotina</taxon>
        <taxon>Dothideomycetes</taxon>
        <taxon>Pleosporomycetidae</taxon>
        <taxon>Pleosporales</taxon>
        <taxon>Lophiostomataceae</taxon>
        <taxon>Lophiostoma</taxon>
    </lineage>
</organism>
<protein>
    <submittedName>
        <fullName evidence="3">Uncharacterized protein</fullName>
    </submittedName>
</protein>
<evidence type="ECO:0000256" key="1">
    <source>
        <dbReference type="SAM" id="MobiDB-lite"/>
    </source>
</evidence>
<evidence type="ECO:0000256" key="2">
    <source>
        <dbReference type="SAM" id="SignalP"/>
    </source>
</evidence>
<dbReference type="OrthoDB" id="10584919at2759"/>
<evidence type="ECO:0000313" key="3">
    <source>
        <dbReference type="EMBL" id="KAF2648506.1"/>
    </source>
</evidence>
<accession>A0A6A6SKW9</accession>
<feature type="chain" id="PRO_5025377617" evidence="2">
    <location>
        <begin position="19"/>
        <end position="113"/>
    </location>
</feature>
<keyword evidence="4" id="KW-1185">Reference proteome</keyword>
<gene>
    <name evidence="3" type="ORF">K491DRAFT_722508</name>
</gene>
<dbReference type="AlphaFoldDB" id="A0A6A6SKW9"/>
<proteinExistence type="predicted"/>
<keyword evidence="2" id="KW-0732">Signal</keyword>
<dbReference type="Proteomes" id="UP000799324">
    <property type="component" value="Unassembled WGS sequence"/>
</dbReference>
<feature type="compositionally biased region" description="Basic and acidic residues" evidence="1">
    <location>
        <begin position="50"/>
        <end position="64"/>
    </location>
</feature>
<evidence type="ECO:0000313" key="4">
    <source>
        <dbReference type="Proteomes" id="UP000799324"/>
    </source>
</evidence>
<dbReference type="EMBL" id="MU004535">
    <property type="protein sequence ID" value="KAF2648506.1"/>
    <property type="molecule type" value="Genomic_DNA"/>
</dbReference>
<name>A0A6A6SKW9_9PLEO</name>
<reference evidence="3" key="1">
    <citation type="journal article" date="2020" name="Stud. Mycol.">
        <title>101 Dothideomycetes genomes: a test case for predicting lifestyles and emergence of pathogens.</title>
        <authorList>
            <person name="Haridas S."/>
            <person name="Albert R."/>
            <person name="Binder M."/>
            <person name="Bloem J."/>
            <person name="Labutti K."/>
            <person name="Salamov A."/>
            <person name="Andreopoulos B."/>
            <person name="Baker S."/>
            <person name="Barry K."/>
            <person name="Bills G."/>
            <person name="Bluhm B."/>
            <person name="Cannon C."/>
            <person name="Castanera R."/>
            <person name="Culley D."/>
            <person name="Daum C."/>
            <person name="Ezra D."/>
            <person name="Gonzalez J."/>
            <person name="Henrissat B."/>
            <person name="Kuo A."/>
            <person name="Liang C."/>
            <person name="Lipzen A."/>
            <person name="Lutzoni F."/>
            <person name="Magnuson J."/>
            <person name="Mondo S."/>
            <person name="Nolan M."/>
            <person name="Ohm R."/>
            <person name="Pangilinan J."/>
            <person name="Park H.-J."/>
            <person name="Ramirez L."/>
            <person name="Alfaro M."/>
            <person name="Sun H."/>
            <person name="Tritt A."/>
            <person name="Yoshinaga Y."/>
            <person name="Zwiers L.-H."/>
            <person name="Turgeon B."/>
            <person name="Goodwin S."/>
            <person name="Spatafora J."/>
            <person name="Crous P."/>
            <person name="Grigoriev I."/>
        </authorList>
    </citation>
    <scope>NUCLEOTIDE SEQUENCE</scope>
    <source>
        <strain evidence="3">CBS 122681</strain>
    </source>
</reference>
<feature type="signal peptide" evidence="2">
    <location>
        <begin position="1"/>
        <end position="18"/>
    </location>
</feature>
<feature type="region of interest" description="Disordered" evidence="1">
    <location>
        <begin position="46"/>
        <end position="66"/>
    </location>
</feature>
<sequence>MSILLLSLLAQYPHLLRLSQFNIDPDADELDVFDWLELSDTECDDETLMDDSRPGRRKRAESDRLQVNSETLRKAKKSVWQKKKKGRGKGSWVRKGTVAEYKSLQDSAVRLWS</sequence>